<dbReference type="Proteomes" id="UP000030661">
    <property type="component" value="Unassembled WGS sequence"/>
</dbReference>
<dbReference type="AlphaFoldDB" id="A0A081C705"/>
<dbReference type="NCBIfam" id="NF006754">
    <property type="entry name" value="PRK09274.1"/>
    <property type="match status" value="1"/>
</dbReference>
<dbReference type="InterPro" id="IPR050237">
    <property type="entry name" value="ATP-dep_AMP-bd_enzyme"/>
</dbReference>
<organism evidence="2">
    <name type="scientific">Vecturithrix granuli</name>
    <dbReference type="NCBI Taxonomy" id="1499967"/>
    <lineage>
        <taxon>Bacteria</taxon>
        <taxon>Candidatus Moduliflexota</taxon>
        <taxon>Candidatus Vecturitrichia</taxon>
        <taxon>Candidatus Vecturitrichales</taxon>
        <taxon>Candidatus Vecturitrichaceae</taxon>
        <taxon>Candidatus Vecturithrix</taxon>
    </lineage>
</organism>
<dbReference type="PANTHER" id="PTHR43767">
    <property type="entry name" value="LONG-CHAIN-FATTY-ACID--COA LIGASE"/>
    <property type="match status" value="1"/>
</dbReference>
<name>A0A081C705_VECG1</name>
<evidence type="ECO:0000259" key="1">
    <source>
        <dbReference type="Pfam" id="PF00501"/>
    </source>
</evidence>
<protein>
    <submittedName>
        <fullName evidence="2">AMP-dependent synthetase and ligase</fullName>
    </submittedName>
</protein>
<keyword evidence="2" id="KW-0436">Ligase</keyword>
<evidence type="ECO:0000313" key="2">
    <source>
        <dbReference type="EMBL" id="GAK60360.1"/>
    </source>
</evidence>
<dbReference type="EMBL" id="DF820473">
    <property type="protein sequence ID" value="GAK60360.1"/>
    <property type="molecule type" value="Genomic_DNA"/>
</dbReference>
<dbReference type="PANTHER" id="PTHR43767:SF1">
    <property type="entry name" value="NONRIBOSOMAL PEPTIDE SYNTHASE PES1 (EUROFUNG)-RELATED"/>
    <property type="match status" value="1"/>
</dbReference>
<dbReference type="STRING" id="1499967.U27_00251"/>
<dbReference type="InterPro" id="IPR000873">
    <property type="entry name" value="AMP-dep_synth/lig_dom"/>
</dbReference>
<dbReference type="GO" id="GO:0016874">
    <property type="term" value="F:ligase activity"/>
    <property type="evidence" value="ECO:0007669"/>
    <property type="project" value="UniProtKB-KW"/>
</dbReference>
<keyword evidence="3" id="KW-1185">Reference proteome</keyword>
<dbReference type="Pfam" id="PF00501">
    <property type="entry name" value="AMP-binding"/>
    <property type="match status" value="1"/>
</dbReference>
<gene>
    <name evidence="2" type="ORF">U27_00251</name>
</gene>
<proteinExistence type="predicted"/>
<accession>A0A081C705</accession>
<dbReference type="HOGENOM" id="CLU_000022_59_12_0"/>
<dbReference type="eggNOG" id="COG0318">
    <property type="taxonomic scope" value="Bacteria"/>
</dbReference>
<dbReference type="Gene3D" id="3.40.50.12780">
    <property type="entry name" value="N-terminal domain of ligase-like"/>
    <property type="match status" value="1"/>
</dbReference>
<feature type="domain" description="AMP-dependent synthetase/ligase" evidence="1">
    <location>
        <begin position="14"/>
        <end position="398"/>
    </location>
</feature>
<evidence type="ECO:0000313" key="3">
    <source>
        <dbReference type="Proteomes" id="UP000030661"/>
    </source>
</evidence>
<sequence>MEQYNIAQALNEMAMRAPFRPAIIFPAGRDARARAKYTQLTFQQLNTLCDAYAHGLAGYDIQKGERVLMMVRPGVELIAATFALLKIGAVPVLIDPGMGRKAFLQCVADAQPTAMIGIPLAHILHTLFPKAFHTIKRTITVGKRLFWGGATLAELESQTRAPFPAAATTLEDEAAVAFTSGGTGIPKGVVYSHGIFRKQIEIMRTEMGVAEGDIHLAVMYIFALFNPALGVTTVIPDMDPRKTAQVNPAYLVESIETHGITMSLGSPLIWKILSDYCLTHDICLPSLKLMFMFGDVVMPEVVENCTKILPYGKIYTPYGATEALPLTLMSGADILTETAQKTRQGAGVCVGTPVGGLRVRIIPIRETPIRQWDDSLALPVGQIGEIVVKGDVVTRLYLNRPQQTDEAKIPDQDGPWHRMGDLGYLDEQERLWVCGRKAHRVETARGLLLPVQCEAIFNQHPAAARSALVGVGQFGQQRAVIIIEIKPGNAVKSNKARQRLIAELLELGRRHEHTRHIQDVLFHPSFPVDVRHNTKIDRLKLAAWAAKQLR</sequence>
<reference evidence="2" key="1">
    <citation type="journal article" date="2015" name="PeerJ">
        <title>First genomic representation of candidate bacterial phylum KSB3 points to enhanced environmental sensing as a trigger of wastewater bulking.</title>
        <authorList>
            <person name="Sekiguchi Y."/>
            <person name="Ohashi A."/>
            <person name="Parks D.H."/>
            <person name="Yamauchi T."/>
            <person name="Tyson G.W."/>
            <person name="Hugenholtz P."/>
        </authorList>
    </citation>
    <scope>NUCLEOTIDE SEQUENCE [LARGE SCALE GENOMIC DNA]</scope>
</reference>
<dbReference type="InterPro" id="IPR042099">
    <property type="entry name" value="ANL_N_sf"/>
</dbReference>
<dbReference type="SUPFAM" id="SSF56801">
    <property type="entry name" value="Acetyl-CoA synthetase-like"/>
    <property type="match status" value="1"/>
</dbReference>